<sequence length="53" mass="6382">MLNTTLIKLNKELNRLESEITTAKKWNSDLANIFISEREYQIEYLKMRIKSIH</sequence>
<dbReference type="Proteomes" id="UP000012167">
    <property type="component" value="Segment"/>
</dbReference>
<organism evidence="1 2">
    <name type="scientific">Bacillus phage MG-B1</name>
    <dbReference type="NCBI Taxonomy" id="1309583"/>
    <lineage>
        <taxon>Viruses</taxon>
        <taxon>Duplodnaviria</taxon>
        <taxon>Heunggongvirae</taxon>
        <taxon>Uroviricota</taxon>
        <taxon>Caudoviricetes</taxon>
        <taxon>Salasmaviridae</taxon>
        <taxon>Northropvirinae</taxon>
        <taxon>Klosterneuburgvirus</taxon>
        <taxon>Klosterneuburgvirus MGB1</taxon>
    </lineage>
</organism>
<proteinExistence type="predicted"/>
<reference evidence="1 2" key="1">
    <citation type="journal article" date="2013" name="Genome Announc.">
        <title>Complete Genome Sequence of the Novel Phage MG-B1 Infecting Bacillus weihenstephanensis.</title>
        <authorList>
            <person name="Redondo R.A."/>
            <person name="Kupczok A."/>
            <person name="Stift G."/>
            <person name="Bollback J.P."/>
        </authorList>
    </citation>
    <scope>NUCLEOTIDE SEQUENCE [LARGE SCALE GENOMIC DNA]</scope>
</reference>
<gene>
    <name evidence="1" type="ORF">mgb1_037</name>
</gene>
<name>M4WNK1_9CAUD</name>
<evidence type="ECO:0000313" key="2">
    <source>
        <dbReference type="Proteomes" id="UP000012167"/>
    </source>
</evidence>
<dbReference type="GeneID" id="16205392"/>
<protein>
    <submittedName>
        <fullName evidence="1">Uncharacterized protein</fullName>
    </submittedName>
</protein>
<dbReference type="KEGG" id="vg:16205392"/>
<keyword evidence="2" id="KW-1185">Reference proteome</keyword>
<accession>M4WNK1</accession>
<dbReference type="EMBL" id="KC685370">
    <property type="protein sequence ID" value="AGI10626.1"/>
    <property type="molecule type" value="Genomic_DNA"/>
</dbReference>
<evidence type="ECO:0000313" key="1">
    <source>
        <dbReference type="EMBL" id="AGI10626.1"/>
    </source>
</evidence>
<dbReference type="RefSeq" id="YP_008060125.1">
    <property type="nucleotide sequence ID" value="NC_021336.1"/>
</dbReference>